<dbReference type="Gene3D" id="3.30.70.2970">
    <property type="entry name" value="Protein of unknown function (DUF541), domain 2"/>
    <property type="match status" value="1"/>
</dbReference>
<dbReference type="Pfam" id="PF04402">
    <property type="entry name" value="SIMPL"/>
    <property type="match status" value="1"/>
</dbReference>
<dbReference type="PANTHER" id="PTHR34387">
    <property type="entry name" value="SLR1258 PROTEIN"/>
    <property type="match status" value="1"/>
</dbReference>
<dbReference type="GO" id="GO:0006974">
    <property type="term" value="P:DNA damage response"/>
    <property type="evidence" value="ECO:0007669"/>
    <property type="project" value="TreeGrafter"/>
</dbReference>
<dbReference type="Gene3D" id="3.30.110.170">
    <property type="entry name" value="Protein of unknown function (DUF541), domain 1"/>
    <property type="match status" value="1"/>
</dbReference>
<dbReference type="OrthoDB" id="9785192at2"/>
<dbReference type="InterPro" id="IPR007497">
    <property type="entry name" value="SIMPL/DUF541"/>
</dbReference>
<proteinExistence type="predicted"/>
<protein>
    <recommendedName>
        <fullName evidence="3">SIMPL domain-containing protein</fullName>
    </recommendedName>
</protein>
<dbReference type="EMBL" id="FUZT01000004">
    <property type="protein sequence ID" value="SKC64238.1"/>
    <property type="molecule type" value="Genomic_DNA"/>
</dbReference>
<reference evidence="1 2" key="1">
    <citation type="submission" date="2017-02" db="EMBL/GenBank/DDBJ databases">
        <authorList>
            <person name="Peterson S.W."/>
        </authorList>
    </citation>
    <scope>NUCLEOTIDE SEQUENCE [LARGE SCALE GENOMIC DNA]</scope>
    <source>
        <strain evidence="1 2">M1</strain>
    </source>
</reference>
<dbReference type="RefSeq" id="WP_079491150.1">
    <property type="nucleotide sequence ID" value="NZ_FUZT01000004.1"/>
</dbReference>
<keyword evidence="2" id="KW-1185">Reference proteome</keyword>
<evidence type="ECO:0000313" key="1">
    <source>
        <dbReference type="EMBL" id="SKC64238.1"/>
    </source>
</evidence>
<dbReference type="STRING" id="36842.SAMN02194393_01910"/>
<accession>A0A1T5KLT0</accession>
<dbReference type="Proteomes" id="UP000190285">
    <property type="component" value="Unassembled WGS sequence"/>
</dbReference>
<dbReference type="PANTHER" id="PTHR34387:SF1">
    <property type="entry name" value="PERIPLASMIC IMMUNOGENIC PROTEIN"/>
    <property type="match status" value="1"/>
</dbReference>
<gene>
    <name evidence="1" type="ORF">SAMN02194393_01910</name>
</gene>
<name>A0A1T5KLT0_9FIRM</name>
<dbReference type="AlphaFoldDB" id="A0A1T5KLT0"/>
<organism evidence="1 2">
    <name type="scientific">Maledivibacter halophilus</name>
    <dbReference type="NCBI Taxonomy" id="36842"/>
    <lineage>
        <taxon>Bacteria</taxon>
        <taxon>Bacillati</taxon>
        <taxon>Bacillota</taxon>
        <taxon>Clostridia</taxon>
        <taxon>Peptostreptococcales</taxon>
        <taxon>Caminicellaceae</taxon>
        <taxon>Maledivibacter</taxon>
    </lineage>
</organism>
<sequence>MKKIIYLMIIPILIAGLFAVDAMDIFSGKAQANNSSLTEGNIVTVNGLGTVKVKPDIAYINVGVEVFNTDAKKAQDDNAKLMDKIIIAVKENGIKDEDIKTTRYTIYKTSKNEPSFSKEKEKRIEGYISTNSVEITIRDIDKVGKIIDIAGKEGANRISNIRFGISDEDKYYSDALKLAMENASGKAEAILSTFGAKPGKPYRINENSYGGPIIYRNNNLMKTQMAEEAYETPVEAGELEITATVMVEYKY</sequence>
<evidence type="ECO:0008006" key="3">
    <source>
        <dbReference type="Google" id="ProtNLM"/>
    </source>
</evidence>
<evidence type="ECO:0000313" key="2">
    <source>
        <dbReference type="Proteomes" id="UP000190285"/>
    </source>
</evidence>
<dbReference type="InterPro" id="IPR052022">
    <property type="entry name" value="26kDa_periplasmic_antigen"/>
</dbReference>